<comment type="caution">
    <text evidence="3">The sequence shown here is derived from an EMBL/GenBank/DDBJ whole genome shotgun (WGS) entry which is preliminary data.</text>
</comment>
<dbReference type="EMBL" id="SRRT01000001">
    <property type="protein sequence ID" value="TGN81278.1"/>
    <property type="molecule type" value="Genomic_DNA"/>
</dbReference>
<evidence type="ECO:0000256" key="2">
    <source>
        <dbReference type="SAM" id="Phobius"/>
    </source>
</evidence>
<gene>
    <name evidence="3" type="ORF">E5083_01765</name>
</gene>
<proteinExistence type="predicted"/>
<accession>A0A4Z1DF39</accession>
<feature type="region of interest" description="Disordered" evidence="1">
    <location>
        <begin position="133"/>
        <end position="208"/>
    </location>
</feature>
<keyword evidence="4" id="KW-1185">Reference proteome</keyword>
<protein>
    <recommendedName>
        <fullName evidence="5">Extensin</fullName>
    </recommendedName>
</protein>
<evidence type="ECO:0000256" key="1">
    <source>
        <dbReference type="SAM" id="MobiDB-lite"/>
    </source>
</evidence>
<keyword evidence="2" id="KW-1133">Transmembrane helix</keyword>
<dbReference type="AlphaFoldDB" id="A0A4Z1DF39"/>
<dbReference type="RefSeq" id="WP_135783807.1">
    <property type="nucleotide sequence ID" value="NZ_SRRT01000001.1"/>
</dbReference>
<sequence>MADEHDKWLDGETSERLLRGEPLEAVDAEARVPADRLAGLLGTLAAQGAPATGELPGEKAALAAFRDARATVPAESAYGYGDAGLVRIGAPAPRTRRSRWGRPVRFGLAAALAAGTLGGVAVAAGSGVLPGPFRHDAPRPGASVSAAATPVRPSDPATPAPSPGTSGTPDVTPRAPAPDASREETGSTGEATGRPPSAAPSRRPAARWWAAATACRDLREGREPDAGNRRTLEGLAGGPTRVKVYCRALLAAAEANGRTLDRRDPDGRGGKGDTGGKADTGGEDKSGGRDDDNQGDDDGRTPRPRLHLNLPSTRQIPSDLRLCQFRKFVSERCDVSGGDGAVLSEPTGHRPSH</sequence>
<dbReference type="GeneID" id="95446327"/>
<feature type="transmembrane region" description="Helical" evidence="2">
    <location>
        <begin position="106"/>
        <end position="129"/>
    </location>
</feature>
<keyword evidence="2" id="KW-0812">Transmembrane</keyword>
<feature type="compositionally biased region" description="Basic and acidic residues" evidence="1">
    <location>
        <begin position="259"/>
        <end position="301"/>
    </location>
</feature>
<dbReference type="Proteomes" id="UP000298159">
    <property type="component" value="Unassembled WGS sequence"/>
</dbReference>
<evidence type="ECO:0000313" key="3">
    <source>
        <dbReference type="EMBL" id="TGN81278.1"/>
    </source>
</evidence>
<reference evidence="3 4" key="1">
    <citation type="submission" date="2019-04" db="EMBL/GenBank/DDBJ databases">
        <title>Streptomyces sp. nov. Bv016 isolated from bark of Buahinia variegata.</title>
        <authorList>
            <person name="Kanchanasin P."/>
            <person name="Tanasupawat S."/>
            <person name="Yuki M."/>
            <person name="Kudo T."/>
        </authorList>
    </citation>
    <scope>NUCLEOTIDE SEQUENCE [LARGE SCALE GENOMIC DNA]</scope>
    <source>
        <strain evidence="3 4">Bv016</strain>
    </source>
</reference>
<feature type="compositionally biased region" description="Low complexity" evidence="1">
    <location>
        <begin position="191"/>
        <end position="208"/>
    </location>
</feature>
<name>A0A4Z1DF39_9ACTN</name>
<evidence type="ECO:0000313" key="4">
    <source>
        <dbReference type="Proteomes" id="UP000298159"/>
    </source>
</evidence>
<keyword evidence="2" id="KW-0472">Membrane</keyword>
<evidence type="ECO:0008006" key="5">
    <source>
        <dbReference type="Google" id="ProtNLM"/>
    </source>
</evidence>
<feature type="region of interest" description="Disordered" evidence="1">
    <location>
        <begin position="257"/>
        <end position="316"/>
    </location>
</feature>
<organism evidence="3 4">
    <name type="scientific">Streptomyces bauhiniae</name>
    <dbReference type="NCBI Taxonomy" id="2340725"/>
    <lineage>
        <taxon>Bacteria</taxon>
        <taxon>Bacillati</taxon>
        <taxon>Actinomycetota</taxon>
        <taxon>Actinomycetes</taxon>
        <taxon>Kitasatosporales</taxon>
        <taxon>Streptomycetaceae</taxon>
        <taxon>Streptomyces</taxon>
    </lineage>
</organism>